<comment type="catalytic activity">
    <reaction evidence="1">
        <text>Exolytic cleavage of the (1-&gt;4)-beta-glycosidic linkage between N-acetylmuramic acid (MurNAc) and N-acetylglucosamine (GlcNAc) residues in peptidoglycan, from either the reducing or the non-reducing ends of the peptidoglycan chains, with concomitant formation of a 1,6-anhydrobond in the MurNAc residue.</text>
        <dbReference type="EC" id="4.2.2.n1"/>
    </reaction>
</comment>
<proteinExistence type="predicted"/>
<dbReference type="CDD" id="cd14485">
    <property type="entry name" value="mltA_like_LT_A"/>
    <property type="match status" value="1"/>
</dbReference>
<dbReference type="SUPFAM" id="SSF50685">
    <property type="entry name" value="Barwin-like endoglucanases"/>
    <property type="match status" value="1"/>
</dbReference>
<evidence type="ECO:0000313" key="8">
    <source>
        <dbReference type="EMBL" id="AVO41369.1"/>
    </source>
</evidence>
<dbReference type="InterPro" id="IPR036908">
    <property type="entry name" value="RlpA-like_sf"/>
</dbReference>
<dbReference type="CDD" id="cd14668">
    <property type="entry name" value="mlta_B"/>
    <property type="match status" value="1"/>
</dbReference>
<dbReference type="GO" id="GO:0008933">
    <property type="term" value="F:peptidoglycan lytic transglycosylase activity"/>
    <property type="evidence" value="ECO:0007669"/>
    <property type="project" value="TreeGrafter"/>
</dbReference>
<keyword evidence="9" id="KW-1185">Reference proteome</keyword>
<evidence type="ECO:0000256" key="5">
    <source>
        <dbReference type="ARBA" id="ARBA00030918"/>
    </source>
</evidence>
<accession>A0A2S0MZR0</accession>
<dbReference type="PANTHER" id="PTHR30124">
    <property type="entry name" value="MEMBRANE-BOUND LYTIC MUREIN TRANSGLYCOSYLASE A"/>
    <property type="match status" value="1"/>
</dbReference>
<dbReference type="Proteomes" id="UP000239326">
    <property type="component" value="Chromosome"/>
</dbReference>
<feature type="compositionally biased region" description="Gly residues" evidence="6">
    <location>
        <begin position="50"/>
        <end position="66"/>
    </location>
</feature>
<keyword evidence="3" id="KW-0456">Lyase</keyword>
<dbReference type="Gene3D" id="2.40.240.50">
    <property type="entry name" value="Barwin-like endoglucanases"/>
    <property type="match status" value="1"/>
</dbReference>
<dbReference type="GO" id="GO:0004553">
    <property type="term" value="F:hydrolase activity, hydrolyzing O-glycosyl compounds"/>
    <property type="evidence" value="ECO:0007669"/>
    <property type="project" value="InterPro"/>
</dbReference>
<evidence type="ECO:0000256" key="1">
    <source>
        <dbReference type="ARBA" id="ARBA00001420"/>
    </source>
</evidence>
<dbReference type="Gene3D" id="2.40.40.10">
    <property type="entry name" value="RlpA-like domain"/>
    <property type="match status" value="2"/>
</dbReference>
<protein>
    <recommendedName>
        <fullName evidence="2">peptidoglycan lytic exotransglycosylase</fullName>
        <ecNumber evidence="2">4.2.2.n1</ecNumber>
    </recommendedName>
    <alternativeName>
        <fullName evidence="5">Murein hydrolase A</fullName>
    </alternativeName>
</protein>
<gene>
    <name evidence="8" type="ORF">C6571_08755</name>
</gene>
<dbReference type="GO" id="GO:0009253">
    <property type="term" value="P:peptidoglycan catabolic process"/>
    <property type="evidence" value="ECO:0007669"/>
    <property type="project" value="TreeGrafter"/>
</dbReference>
<dbReference type="KEGG" id="simp:C6571_08755"/>
<evidence type="ECO:0000256" key="6">
    <source>
        <dbReference type="SAM" id="MobiDB-lite"/>
    </source>
</evidence>
<evidence type="ECO:0000256" key="4">
    <source>
        <dbReference type="ARBA" id="ARBA00023316"/>
    </source>
</evidence>
<sequence>MAHVESSFKKQNLRCRNGGALPSILGASAGPPCGACGLARVGPRRQLQPAGGGAGGWGEEGGGEGGRSSSSAFCWRWGGSPRGRPENIVHQTISSSATSAPSASSKISPMNASLLRRALLALIVGSLAACATRPAPEPPPIRRPPPPVAPLPGEPVALPGPLAPPRSHWVPVHWGELPGFADDALYEAWNAWIKSCERPAPVFAALCGEVRQLSIATGEEQRAWLVSRLQPYRVEGASGATEGLLTGYFEPEYDAARVQGDGYSVPLYAPPPDLARRRPWYSRQEIETLPQAQAALADRAIAWLRDPVEAMVLHIQGSGRLNLLEPDGTRRLVRVAYAGTNDRPYRSIGRWLLDQGLVRDATWPGIRAWMAQNPQRVNELLWANPRYVFFREEPMDALDAAFGPRGAQGVPLTPGRSIAVDKASIPYGTPVWLASPGPLVPLQRLVLAQDTGSAIVGAVRADFFLGWGAQAGETAGRLKQPLRLWALWPRQAN</sequence>
<name>A0A2S0MZR0_9BURK</name>
<dbReference type="GO" id="GO:0019867">
    <property type="term" value="C:outer membrane"/>
    <property type="evidence" value="ECO:0007669"/>
    <property type="project" value="InterPro"/>
</dbReference>
<evidence type="ECO:0000256" key="2">
    <source>
        <dbReference type="ARBA" id="ARBA00012587"/>
    </source>
</evidence>
<dbReference type="InterPro" id="IPR010611">
    <property type="entry name" value="3D_dom"/>
</dbReference>
<dbReference type="GO" id="GO:0071555">
    <property type="term" value="P:cell wall organization"/>
    <property type="evidence" value="ECO:0007669"/>
    <property type="project" value="UniProtKB-KW"/>
</dbReference>
<dbReference type="OrthoDB" id="9783686at2"/>
<dbReference type="SMART" id="SM00925">
    <property type="entry name" value="MltA"/>
    <property type="match status" value="1"/>
</dbReference>
<dbReference type="EMBL" id="CP027669">
    <property type="protein sequence ID" value="AVO41369.1"/>
    <property type="molecule type" value="Genomic_DNA"/>
</dbReference>
<dbReference type="EC" id="4.2.2.n1" evidence="2"/>
<feature type="region of interest" description="Disordered" evidence="6">
    <location>
        <begin position="133"/>
        <end position="156"/>
    </location>
</feature>
<dbReference type="Pfam" id="PF03562">
    <property type="entry name" value="MltA"/>
    <property type="match status" value="1"/>
</dbReference>
<evidence type="ECO:0000259" key="7">
    <source>
        <dbReference type="SMART" id="SM00925"/>
    </source>
</evidence>
<evidence type="ECO:0000256" key="3">
    <source>
        <dbReference type="ARBA" id="ARBA00023239"/>
    </source>
</evidence>
<dbReference type="Pfam" id="PF06725">
    <property type="entry name" value="3D"/>
    <property type="match status" value="1"/>
</dbReference>
<dbReference type="AlphaFoldDB" id="A0A2S0MZR0"/>
<keyword evidence="4" id="KW-0961">Cell wall biogenesis/degradation</keyword>
<feature type="domain" description="Lytic transglycosylase MltA" evidence="7">
    <location>
        <begin position="252"/>
        <end position="391"/>
    </location>
</feature>
<dbReference type="PANTHER" id="PTHR30124:SF0">
    <property type="entry name" value="MEMBRANE-BOUND LYTIC MUREIN TRANSGLYCOSYLASE A"/>
    <property type="match status" value="1"/>
</dbReference>
<organism evidence="8 9">
    <name type="scientific">Simplicispira suum</name>
    <dbReference type="NCBI Taxonomy" id="2109915"/>
    <lineage>
        <taxon>Bacteria</taxon>
        <taxon>Pseudomonadati</taxon>
        <taxon>Pseudomonadota</taxon>
        <taxon>Betaproteobacteria</taxon>
        <taxon>Burkholderiales</taxon>
        <taxon>Comamonadaceae</taxon>
        <taxon>Simplicispira</taxon>
    </lineage>
</organism>
<dbReference type="InterPro" id="IPR026044">
    <property type="entry name" value="MltA"/>
</dbReference>
<evidence type="ECO:0000313" key="9">
    <source>
        <dbReference type="Proteomes" id="UP000239326"/>
    </source>
</evidence>
<reference evidence="8 9" key="1">
    <citation type="submission" date="2018-03" db="EMBL/GenBank/DDBJ databases">
        <title>Genome sequencing of Simplicispira sp.</title>
        <authorList>
            <person name="Kim S.-J."/>
            <person name="Heo J."/>
            <person name="Kwon S.-W."/>
        </authorList>
    </citation>
    <scope>NUCLEOTIDE SEQUENCE [LARGE SCALE GENOMIC DNA]</scope>
    <source>
        <strain evidence="8 9">SC1-8</strain>
    </source>
</reference>
<dbReference type="GO" id="GO:0009254">
    <property type="term" value="P:peptidoglycan turnover"/>
    <property type="evidence" value="ECO:0007669"/>
    <property type="project" value="InterPro"/>
</dbReference>
<feature type="compositionally biased region" description="Pro residues" evidence="6">
    <location>
        <begin position="135"/>
        <end position="153"/>
    </location>
</feature>
<feature type="region of interest" description="Disordered" evidence="6">
    <location>
        <begin position="47"/>
        <end position="71"/>
    </location>
</feature>
<dbReference type="InterPro" id="IPR005300">
    <property type="entry name" value="MltA_B"/>
</dbReference>